<protein>
    <recommendedName>
        <fullName evidence="10">Fungal lipase-type domain-containing protein</fullName>
    </recommendedName>
</protein>
<evidence type="ECO:0000256" key="8">
    <source>
        <dbReference type="ARBA" id="ARBA00023098"/>
    </source>
</evidence>
<dbReference type="Gramene" id="Solyc08g023420.2.1">
    <property type="protein sequence ID" value="Solyc08g023420.2.1"/>
    <property type="gene ID" value="Solyc08g023420.2"/>
</dbReference>
<keyword evidence="7" id="KW-0442">Lipid degradation</keyword>
<evidence type="ECO:0000256" key="7">
    <source>
        <dbReference type="ARBA" id="ARBA00022963"/>
    </source>
</evidence>
<organism evidence="11">
    <name type="scientific">Solanum lycopersicum</name>
    <name type="common">Tomato</name>
    <name type="synonym">Lycopersicon esculentum</name>
    <dbReference type="NCBI Taxonomy" id="4081"/>
    <lineage>
        <taxon>Eukaryota</taxon>
        <taxon>Viridiplantae</taxon>
        <taxon>Streptophyta</taxon>
        <taxon>Embryophyta</taxon>
        <taxon>Tracheophyta</taxon>
        <taxon>Spermatophyta</taxon>
        <taxon>Magnoliopsida</taxon>
        <taxon>eudicotyledons</taxon>
        <taxon>Gunneridae</taxon>
        <taxon>Pentapetalae</taxon>
        <taxon>asterids</taxon>
        <taxon>lamiids</taxon>
        <taxon>Solanales</taxon>
        <taxon>Solanaceae</taxon>
        <taxon>Solanoideae</taxon>
        <taxon>Solaneae</taxon>
        <taxon>Solanum</taxon>
        <taxon>Solanum subgen. Lycopersicon</taxon>
    </lineage>
</organism>
<evidence type="ECO:0000313" key="12">
    <source>
        <dbReference type="Proteomes" id="UP000004994"/>
    </source>
</evidence>
<keyword evidence="12" id="KW-1185">Reference proteome</keyword>
<evidence type="ECO:0000256" key="5">
    <source>
        <dbReference type="ARBA" id="ARBA00022801"/>
    </source>
</evidence>
<dbReference type="OMA" id="ISKMWRE"/>
<keyword evidence="3" id="KW-0150">Chloroplast</keyword>
<feature type="region of interest" description="Disordered" evidence="9">
    <location>
        <begin position="26"/>
        <end position="60"/>
    </location>
</feature>
<dbReference type="GO" id="GO:0047714">
    <property type="term" value="F:galactolipase activity"/>
    <property type="evidence" value="ECO:0007669"/>
    <property type="project" value="UniProtKB-ARBA"/>
</dbReference>
<evidence type="ECO:0000313" key="11">
    <source>
        <dbReference type="EnsemblPlants" id="Solyc08g023420.2.1"/>
    </source>
</evidence>
<dbReference type="Gene3D" id="3.40.50.1820">
    <property type="entry name" value="alpha/beta hydrolase"/>
    <property type="match status" value="1"/>
</dbReference>
<dbReference type="CDD" id="cd00519">
    <property type="entry name" value="Lipase_3"/>
    <property type="match status" value="1"/>
</dbReference>
<dbReference type="GO" id="GO:0004620">
    <property type="term" value="F:phospholipase activity"/>
    <property type="evidence" value="ECO:0000318"/>
    <property type="project" value="GO_Central"/>
</dbReference>
<dbReference type="Pfam" id="PF01764">
    <property type="entry name" value="Lipase_3"/>
    <property type="match status" value="1"/>
</dbReference>
<evidence type="ECO:0000259" key="10">
    <source>
        <dbReference type="Pfam" id="PF01764"/>
    </source>
</evidence>
<evidence type="ECO:0000256" key="6">
    <source>
        <dbReference type="ARBA" id="ARBA00022946"/>
    </source>
</evidence>
<dbReference type="InParanoid" id="A0A3Q7HK05"/>
<dbReference type="GO" id="GO:0009507">
    <property type="term" value="C:chloroplast"/>
    <property type="evidence" value="ECO:0007669"/>
    <property type="project" value="UniProtKB-SubCell"/>
</dbReference>
<evidence type="ECO:0000256" key="4">
    <source>
        <dbReference type="ARBA" id="ARBA00022640"/>
    </source>
</evidence>
<dbReference type="FunCoup" id="A0A3Q7HK05">
    <property type="interactions" value="44"/>
</dbReference>
<reference evidence="11" key="2">
    <citation type="submission" date="2019-01" db="UniProtKB">
        <authorList>
            <consortium name="EnsemblPlants"/>
        </authorList>
    </citation>
    <scope>IDENTIFICATION</scope>
    <source>
        <strain evidence="11">cv. Heinz 1706</strain>
    </source>
</reference>
<dbReference type="AlphaFoldDB" id="A0A3Q7HK05"/>
<evidence type="ECO:0000256" key="1">
    <source>
        <dbReference type="ARBA" id="ARBA00004229"/>
    </source>
</evidence>
<dbReference type="GO" id="GO:0008970">
    <property type="term" value="F:phospholipase A1 activity"/>
    <property type="evidence" value="ECO:0007669"/>
    <property type="project" value="UniProtKB-ARBA"/>
</dbReference>
<reference evidence="11" key="1">
    <citation type="journal article" date="2012" name="Nature">
        <title>The tomato genome sequence provides insights into fleshy fruit evolution.</title>
        <authorList>
            <consortium name="Tomato Genome Consortium"/>
        </authorList>
    </citation>
    <scope>NUCLEOTIDE SEQUENCE [LARGE SCALE GENOMIC DNA]</scope>
    <source>
        <strain evidence="11">cv. Heinz 1706</strain>
    </source>
</reference>
<dbReference type="PANTHER" id="PTHR31403:SF11">
    <property type="entry name" value="OS12G0614500 PROTEIN"/>
    <property type="match status" value="1"/>
</dbReference>
<evidence type="ECO:0000256" key="2">
    <source>
        <dbReference type="ARBA" id="ARBA00010701"/>
    </source>
</evidence>
<evidence type="ECO:0000256" key="3">
    <source>
        <dbReference type="ARBA" id="ARBA00022528"/>
    </source>
</evidence>
<comment type="subcellular location">
    <subcellularLocation>
        <location evidence="1">Plastid</location>
        <location evidence="1">Chloroplast</location>
    </subcellularLocation>
</comment>
<dbReference type="InterPro" id="IPR029058">
    <property type="entry name" value="AB_hydrolase_fold"/>
</dbReference>
<keyword evidence="5" id="KW-0378">Hydrolase</keyword>
<dbReference type="Proteomes" id="UP000004994">
    <property type="component" value="Chromosome 8"/>
</dbReference>
<sequence length="370" mass="41903">MKAYQDVKTSKKSNILGEKLSNLLNIQKPYQKNDPPPSTHSNLNNIHEDKANTPTMSPKDDISDRWRDIHGVQEWEGLLDPLHLLLHQEIVKYGEFAQATYDTLDIDSFSEYCGSCMYNCHKLFDKLGLNKNGYRVTKYIYAMSQIDFKDSNWIGFVIVVASRGIVKPSERYENMQRKLESIGHMDSKVGHGFLSIYTSKKELKTLVEFYKTKGEQVSLTITGHSLGGALALINAYESATNFPKLPSSVISFAGSQNLRVTVKQDLVPRMPGIVLNESLQKFDDLIGTLEWIYTHVGAKLNLDVRSSPYLKKGFNFIGIHISSTFRSNAKRDVALVNKACDMLVDELIIPTSWPKRDPEDIPSPTREEHL</sequence>
<evidence type="ECO:0000256" key="9">
    <source>
        <dbReference type="SAM" id="MobiDB-lite"/>
    </source>
</evidence>
<dbReference type="EnsemblPlants" id="Solyc08g023420.2.1">
    <property type="protein sequence ID" value="Solyc08g023420.2.1"/>
    <property type="gene ID" value="Solyc08g023420.2"/>
</dbReference>
<feature type="domain" description="Fungal lipase-type" evidence="10">
    <location>
        <begin position="159"/>
        <end position="254"/>
    </location>
</feature>
<dbReference type="PaxDb" id="4081-Solyc08g023420.1.1"/>
<accession>A0A3Q7HK05</accession>
<dbReference type="InterPro" id="IPR002921">
    <property type="entry name" value="Fungal_lipase-type"/>
</dbReference>
<dbReference type="GO" id="GO:0016042">
    <property type="term" value="P:lipid catabolic process"/>
    <property type="evidence" value="ECO:0007669"/>
    <property type="project" value="UniProtKB-KW"/>
</dbReference>
<dbReference type="STRING" id="4081.A0A3Q7HK05"/>
<dbReference type="SUPFAM" id="SSF53474">
    <property type="entry name" value="alpha/beta-Hydrolases"/>
    <property type="match status" value="1"/>
</dbReference>
<dbReference type="PANTHER" id="PTHR31403">
    <property type="entry name" value="PHOSPHOLIPASE A1-IBETA2, CHLOROPLASTIC"/>
    <property type="match status" value="1"/>
</dbReference>
<comment type="similarity">
    <text evidence="2">Belongs to the AB hydrolase superfamily. Lipase family.</text>
</comment>
<proteinExistence type="inferred from homology"/>
<name>A0A3Q7HK05_SOLLC</name>
<keyword evidence="8" id="KW-0443">Lipid metabolism</keyword>
<keyword evidence="6" id="KW-0809">Transit peptide</keyword>
<keyword evidence="4" id="KW-0934">Plastid</keyword>